<evidence type="ECO:0000313" key="1">
    <source>
        <dbReference type="EMBL" id="WNL49968.1"/>
    </source>
</evidence>
<organism evidence="1">
    <name type="scientific">Marseillevirus sp</name>
    <dbReference type="NCBI Taxonomy" id="2809551"/>
    <lineage>
        <taxon>Viruses</taxon>
        <taxon>Varidnaviria</taxon>
        <taxon>Bamfordvirae</taxon>
        <taxon>Nucleocytoviricota</taxon>
        <taxon>Megaviricetes</taxon>
        <taxon>Pimascovirales</taxon>
        <taxon>Pimascovirales incertae sedis</taxon>
        <taxon>Marseilleviridae</taxon>
        <taxon>Marseillevirus</taxon>
    </lineage>
</organism>
<accession>A0AA96EPL3</accession>
<reference evidence="1" key="1">
    <citation type="submission" date="2023-07" db="EMBL/GenBank/DDBJ databases">
        <authorList>
            <person name="Xia Y."/>
        </authorList>
    </citation>
    <scope>NUCLEOTIDE SEQUENCE</scope>
    <source>
        <strain evidence="1">F</strain>
    </source>
</reference>
<dbReference type="EMBL" id="OR343188">
    <property type="protein sequence ID" value="WNL49968.1"/>
    <property type="molecule type" value="Genomic_DNA"/>
</dbReference>
<protein>
    <submittedName>
        <fullName evidence="1">Uncharacterized protein</fullName>
    </submittedName>
</protein>
<gene>
    <name evidence="1" type="ORF">MarFTMF_452</name>
</gene>
<sequence length="214" mass="24464">MRKQNSQKDTNKGFREVRGILPNGETHYYIAKFGGGISVYAKYFDGKMEGAFRVRQGEDKVEGTFKGGKPHEVFYLWCGKDILSTSTFVNGKVLEWSGWGSSGVVSRNKNGGAHILEKSEFGEELLVKTYLFSGKEHDEKQENVNSKLHIRLPSEKFLSCFVRTRCFLDGKTHEDAETDCDGFINDYASLKLSQRMKKDVLSWNEPYIFFAQRK</sequence>
<name>A0AA96EPL3_9VIRU</name>
<proteinExistence type="predicted"/>